<evidence type="ECO:0000313" key="2">
    <source>
        <dbReference type="Proteomes" id="UP001140206"/>
    </source>
</evidence>
<dbReference type="GO" id="GO:0016020">
    <property type="term" value="C:membrane"/>
    <property type="evidence" value="ECO:0007669"/>
    <property type="project" value="InterPro"/>
</dbReference>
<dbReference type="Proteomes" id="UP001140206">
    <property type="component" value="Chromosome 5"/>
</dbReference>
<keyword evidence="2" id="KW-1185">Reference proteome</keyword>
<dbReference type="AlphaFoldDB" id="A0AAV8C771"/>
<dbReference type="EMBL" id="JAMFTS010000005">
    <property type="protein sequence ID" value="KAJ4750401.1"/>
    <property type="molecule type" value="Genomic_DNA"/>
</dbReference>
<reference evidence="1" key="1">
    <citation type="submission" date="2022-08" db="EMBL/GenBank/DDBJ databases">
        <authorList>
            <person name="Marques A."/>
        </authorList>
    </citation>
    <scope>NUCLEOTIDE SEQUENCE</scope>
    <source>
        <strain evidence="1">RhyPub2mFocal</strain>
        <tissue evidence="1">Leaves</tissue>
    </source>
</reference>
<gene>
    <name evidence="1" type="ORF">LUZ62_084806</name>
</gene>
<dbReference type="InterPro" id="IPR003425">
    <property type="entry name" value="CCB3/YggT"/>
</dbReference>
<dbReference type="PANTHER" id="PTHR33219:SF14">
    <property type="entry name" value="PROTEIN COFACTOR ASSEMBLY OF COMPLEX C SUBUNIT B CCB3, CHLOROPLASTIC-RELATED"/>
    <property type="match status" value="1"/>
</dbReference>
<dbReference type="PANTHER" id="PTHR33219">
    <property type="entry name" value="YLMG HOMOLOG PROTEIN 2, CHLOROPLASTIC"/>
    <property type="match status" value="1"/>
</dbReference>
<accession>A0AAV8C771</accession>
<evidence type="ECO:0000313" key="1">
    <source>
        <dbReference type="EMBL" id="KAJ4750401.1"/>
    </source>
</evidence>
<dbReference type="GO" id="GO:0010020">
    <property type="term" value="P:chloroplast fission"/>
    <property type="evidence" value="ECO:0007669"/>
    <property type="project" value="TreeGrafter"/>
</dbReference>
<comment type="caution">
    <text evidence="1">The sequence shown here is derived from an EMBL/GenBank/DDBJ whole genome shotgun (WGS) entry which is preliminary data.</text>
</comment>
<name>A0AAV8C771_9POAL</name>
<dbReference type="Pfam" id="PF02325">
    <property type="entry name" value="CCB3_YggT"/>
    <property type="match status" value="1"/>
</dbReference>
<organism evidence="1 2">
    <name type="scientific">Rhynchospora pubera</name>
    <dbReference type="NCBI Taxonomy" id="906938"/>
    <lineage>
        <taxon>Eukaryota</taxon>
        <taxon>Viridiplantae</taxon>
        <taxon>Streptophyta</taxon>
        <taxon>Embryophyta</taxon>
        <taxon>Tracheophyta</taxon>
        <taxon>Spermatophyta</taxon>
        <taxon>Magnoliopsida</taxon>
        <taxon>Liliopsida</taxon>
        <taxon>Poales</taxon>
        <taxon>Cyperaceae</taxon>
        <taxon>Cyperoideae</taxon>
        <taxon>Rhynchosporeae</taxon>
        <taxon>Rhynchospora</taxon>
    </lineage>
</organism>
<proteinExistence type="predicted"/>
<sequence>MAPLVHEHSPPQLETPQNSFPFSFLLSSSFPIPNSAASRPLIPDRTVQNAHQFLTNVASAFSNNPFIKPLLSFHSQFRTFCQMHYRKLNGPSHVSLSSVGFAAMLPGDSVASLVVANGVTNFLNIYNALLFARLILTWFPNAPPAIVSPLSTLCDPYLNIFRGIIPPFGAIDFSPVLAFIALDFITNTAAALPAELPAATREVTPTDSMHLNLTTTQKMWMRRLCLKKSQKTETSN</sequence>
<protein>
    <submittedName>
        <fullName evidence="1">YGGT family protein</fullName>
    </submittedName>
</protein>